<dbReference type="OrthoDB" id="6456459at2"/>
<dbReference type="AlphaFoldDB" id="A0A3N1P371"/>
<name>A0A3N1P371_9GAMM</name>
<accession>A0A3N1P371</accession>
<protein>
    <submittedName>
        <fullName evidence="2">Uncharacterized protein</fullName>
    </submittedName>
</protein>
<dbReference type="STRING" id="584787.GCA_001247655_01491"/>
<dbReference type="Gene3D" id="1.20.1280.40">
    <property type="entry name" value="HHA"/>
    <property type="match status" value="1"/>
</dbReference>
<evidence type="ECO:0000256" key="1">
    <source>
        <dbReference type="SAM" id="Coils"/>
    </source>
</evidence>
<reference evidence="2 3" key="1">
    <citation type="submission" date="2018-11" db="EMBL/GenBank/DDBJ databases">
        <title>Genomic Encyclopedia of Type Strains, Phase IV (KMG-IV): sequencing the most valuable type-strain genomes for metagenomic binning, comparative biology and taxonomic classification.</title>
        <authorList>
            <person name="Goeker M."/>
        </authorList>
    </citation>
    <scope>NUCLEOTIDE SEQUENCE [LARGE SCALE GENOMIC DNA]</scope>
    <source>
        <strain evidence="2 3">DSM 21945</strain>
    </source>
</reference>
<keyword evidence="3" id="KW-1185">Reference proteome</keyword>
<evidence type="ECO:0000313" key="2">
    <source>
        <dbReference type="EMBL" id="ROQ22519.1"/>
    </source>
</evidence>
<gene>
    <name evidence="2" type="ORF">EDC28_1094</name>
</gene>
<dbReference type="RefSeq" id="WP_050660363.1">
    <property type="nucleotide sequence ID" value="NZ_JBLXAC010000003.1"/>
</dbReference>
<dbReference type="Proteomes" id="UP000268033">
    <property type="component" value="Unassembled WGS sequence"/>
</dbReference>
<organism evidence="2 3">
    <name type="scientific">Gallaecimonas pentaromativorans</name>
    <dbReference type="NCBI Taxonomy" id="584787"/>
    <lineage>
        <taxon>Bacteria</taxon>
        <taxon>Pseudomonadati</taxon>
        <taxon>Pseudomonadota</taxon>
        <taxon>Gammaproteobacteria</taxon>
        <taxon>Enterobacterales</taxon>
        <taxon>Gallaecimonadaceae</taxon>
        <taxon>Gallaecimonas</taxon>
    </lineage>
</organism>
<feature type="coiled-coil region" evidence="1">
    <location>
        <begin position="17"/>
        <end position="44"/>
    </location>
</feature>
<proteinExistence type="predicted"/>
<comment type="caution">
    <text evidence="2">The sequence shown here is derived from an EMBL/GenBank/DDBJ whole genome shotgun (WGS) entry which is preliminary data.</text>
</comment>
<keyword evidence="1" id="KW-0175">Coiled coil</keyword>
<sequence>MKTSEDWLPHFRRAKSLETLELMVKRALEECATASEKFQVYKAEELREQELERLNAPERFRRL</sequence>
<dbReference type="SUPFAM" id="SSF68989">
    <property type="entry name" value="Hemolysin expression modulating protein HHA"/>
    <property type="match status" value="1"/>
</dbReference>
<evidence type="ECO:0000313" key="3">
    <source>
        <dbReference type="Proteomes" id="UP000268033"/>
    </source>
</evidence>
<dbReference type="InterPro" id="IPR036666">
    <property type="entry name" value="HHA_sf"/>
</dbReference>
<dbReference type="EMBL" id="RJUL01000009">
    <property type="protein sequence ID" value="ROQ22519.1"/>
    <property type="molecule type" value="Genomic_DNA"/>
</dbReference>